<feature type="compositionally biased region" description="Polar residues" evidence="4">
    <location>
        <begin position="280"/>
        <end position="296"/>
    </location>
</feature>
<name>A7AR08_BABBO</name>
<dbReference type="eggNOG" id="KOG3302">
    <property type="taxonomic scope" value="Eukaryota"/>
</dbReference>
<dbReference type="InterPro" id="IPR000814">
    <property type="entry name" value="TBP"/>
</dbReference>
<evidence type="ECO:0000313" key="5">
    <source>
        <dbReference type="EMBL" id="EDO06977.1"/>
    </source>
</evidence>
<evidence type="ECO:0000256" key="2">
    <source>
        <dbReference type="ARBA" id="ARBA00023125"/>
    </source>
</evidence>
<dbReference type="InParanoid" id="A7AR08"/>
<dbReference type="Gene3D" id="3.30.310.10">
    <property type="entry name" value="TATA-Binding Protein"/>
    <property type="match status" value="2"/>
</dbReference>
<reference evidence="6" key="3">
    <citation type="journal article" date="2021" name="Int. J. Parasitol.">
        <title>Comparative analysis of gene expression between Babesia bovis blood stages and kinetes allowed by improved genome annotation.</title>
        <authorList>
            <person name="Ueti M.W."/>
            <person name="Johnson W.C."/>
            <person name="Kappmeyer L.S."/>
            <person name="Herndon D.R."/>
            <person name="Mousel M.R."/>
            <person name="Reif K.E."/>
            <person name="Taus N.S."/>
            <person name="Ifeonu O.O."/>
            <person name="Silva J.C."/>
            <person name="Suarez C.E."/>
            <person name="Brayton K.A."/>
        </authorList>
    </citation>
    <scope>NUCLEOTIDE SEQUENCE [LARGE SCALE GENOMIC DNA]</scope>
</reference>
<evidence type="ECO:0000256" key="3">
    <source>
        <dbReference type="ARBA" id="ARBA00023163"/>
    </source>
</evidence>
<evidence type="ECO:0000256" key="1">
    <source>
        <dbReference type="ARBA" id="ARBA00005560"/>
    </source>
</evidence>
<dbReference type="Pfam" id="PF00352">
    <property type="entry name" value="TBP"/>
    <property type="match status" value="1"/>
</dbReference>
<feature type="compositionally biased region" description="Acidic residues" evidence="4">
    <location>
        <begin position="258"/>
        <end position="272"/>
    </location>
</feature>
<keyword evidence="2" id="KW-0238">DNA-binding</keyword>
<dbReference type="RefSeq" id="XP_001610545.1">
    <property type="nucleotide sequence ID" value="XM_001610495.1"/>
</dbReference>
<accession>A7AR08</accession>
<keyword evidence="6" id="KW-1185">Reference proteome</keyword>
<dbReference type="OMA" id="VALWKLC"/>
<reference evidence="6" key="2">
    <citation type="journal article" date="2020" name="Data Brief">
        <title>Transcriptome dataset of Babesia bovis life stages within vertebrate and invertebrate hosts.</title>
        <authorList>
            <person name="Ueti M.W."/>
            <person name="Johnson W.C."/>
            <person name="Kappmeyer L.S."/>
            <person name="Herndon D.R."/>
            <person name="Mousel M.R."/>
            <person name="Reif K.E."/>
            <person name="Taus N.S."/>
            <person name="Ifeonu O.O."/>
            <person name="Silva J.C."/>
            <person name="Suarez C.E."/>
            <person name="Brayton K.A."/>
        </authorList>
    </citation>
    <scope>NUCLEOTIDE SEQUENCE [LARGE SCALE GENOMIC DNA]</scope>
</reference>
<dbReference type="GO" id="GO:0006352">
    <property type="term" value="P:DNA-templated transcription initiation"/>
    <property type="evidence" value="ECO:0007669"/>
    <property type="project" value="InterPro"/>
</dbReference>
<comment type="similarity">
    <text evidence="1">Belongs to the TBP family.</text>
</comment>
<gene>
    <name evidence="5" type="ORF">BBOV_IV006170</name>
</gene>
<dbReference type="GO" id="GO:0003677">
    <property type="term" value="F:DNA binding"/>
    <property type="evidence" value="ECO:0007669"/>
    <property type="project" value="UniProtKB-KW"/>
</dbReference>
<dbReference type="STRING" id="5865.A7AR08"/>
<dbReference type="FunCoup" id="A7AR08">
    <property type="interactions" value="1"/>
</dbReference>
<dbReference type="InterPro" id="IPR012295">
    <property type="entry name" value="TBP_dom_sf"/>
</dbReference>
<protein>
    <submittedName>
        <fullName evidence="5">Uncharacterized protein</fullName>
    </submittedName>
</protein>
<dbReference type="VEuPathDB" id="PiroplasmaDB:BBOV_IV006170"/>
<proteinExistence type="inferred from homology"/>
<comment type="caution">
    <text evidence="5">The sequence shown here is derived from an EMBL/GenBank/DDBJ whole genome shotgun (WGS) entry which is preliminary data.</text>
</comment>
<evidence type="ECO:0000256" key="4">
    <source>
        <dbReference type="SAM" id="MobiDB-lite"/>
    </source>
</evidence>
<evidence type="ECO:0000313" key="6">
    <source>
        <dbReference type="Proteomes" id="UP000002173"/>
    </source>
</evidence>
<dbReference type="Proteomes" id="UP000002173">
    <property type="component" value="Unassembled WGS sequence"/>
</dbReference>
<dbReference type="PANTHER" id="PTHR10126">
    <property type="entry name" value="TATA-BOX BINDING PROTEIN"/>
    <property type="match status" value="1"/>
</dbReference>
<keyword evidence="3" id="KW-0804">Transcription</keyword>
<dbReference type="KEGG" id="bbo:BBOV_IV006170"/>
<dbReference type="EMBL" id="AAXT01000002">
    <property type="protein sequence ID" value="EDO06977.1"/>
    <property type="molecule type" value="Genomic_DNA"/>
</dbReference>
<feature type="region of interest" description="Disordered" evidence="4">
    <location>
        <begin position="243"/>
        <end position="300"/>
    </location>
</feature>
<dbReference type="GeneID" id="5478779"/>
<dbReference type="AlphaFoldDB" id="A7AR08"/>
<sequence>MIGTPTSMNFHDVYPSETDIYNTLDETSAIYVHNVTACADLGVSLNLDEVAKQLGNVIYDPQEFSCARVDIRVALHLSEDTNLPDSRNYPGIEHIPVRNTKKASILPGIIAKRFPELAYSYSERYSEIDKYNVVKASIFSNGKLSLTGGKSIISVAVALWKLCKAIKKRINKKARIINFYITNILAVYQYPSPIVLQTFVKRCKGSTYDPSRFAGVRFRMPIKAPVVMYDIVTLLKPMYGNQNTNTYTQEDNQKDTIETDSSDSFEEMDNEVSPEKQAPVIQQTIRRPTVNNTPTINRPLKGNIRHFITTALQNNKRTIHQGKATVPNTQQKKKKVIDEAPVNRVWSNENNNQSLEGEGTKEEAITINVYTSGNVLFTGARSIASIQQGLSHIYPFLKASVADIPI</sequence>
<dbReference type="SUPFAM" id="SSF55945">
    <property type="entry name" value="TATA-box binding protein-like"/>
    <property type="match status" value="2"/>
</dbReference>
<organism evidence="5 6">
    <name type="scientific">Babesia bovis</name>
    <dbReference type="NCBI Taxonomy" id="5865"/>
    <lineage>
        <taxon>Eukaryota</taxon>
        <taxon>Sar</taxon>
        <taxon>Alveolata</taxon>
        <taxon>Apicomplexa</taxon>
        <taxon>Aconoidasida</taxon>
        <taxon>Piroplasmida</taxon>
        <taxon>Babesiidae</taxon>
        <taxon>Babesia</taxon>
    </lineage>
</organism>
<reference evidence="5 6" key="1">
    <citation type="journal article" date="2007" name="PLoS Pathog.">
        <title>Genome sequence of Babesia bovis and comparative analysis of apicomplexan hemoprotozoa.</title>
        <authorList>
            <person name="Brayton K.A."/>
            <person name="Lau A.O.T."/>
            <person name="Herndon D.R."/>
            <person name="Hannick L."/>
            <person name="Kappmeyer L.S."/>
            <person name="Berens S.J."/>
            <person name="Bidwell S.L."/>
            <person name="Brown W.C."/>
            <person name="Crabtree J."/>
            <person name="Fadrosh D."/>
            <person name="Feldblum T."/>
            <person name="Forberger H.A."/>
            <person name="Haas B.J."/>
            <person name="Howell J.M."/>
            <person name="Khouri H."/>
            <person name="Koo H."/>
            <person name="Mann D.J."/>
            <person name="Norimine J."/>
            <person name="Paulsen I.T."/>
            <person name="Radune D."/>
            <person name="Ren Q."/>
            <person name="Smith R.K. Jr."/>
            <person name="Suarez C.E."/>
            <person name="White O."/>
            <person name="Wortman J.R."/>
            <person name="Knowles D.P. Jr."/>
            <person name="McElwain T.F."/>
            <person name="Nene V.M."/>
        </authorList>
    </citation>
    <scope>NUCLEOTIDE SEQUENCE [LARGE SCALE GENOMIC DNA]</scope>
    <source>
        <strain evidence="5">T2Bo</strain>
    </source>
</reference>